<dbReference type="AlphaFoldDB" id="A0A3S5CMU4"/>
<gene>
    <name evidence="2" type="ORF">PXEA_LOCUS15252</name>
</gene>
<accession>A0A3S5CMU4</accession>
<sequence length="117" mass="13119">MGNVARPTETAAMGSLKAKAVSENEAEPAKNAKAAPRDFFSHNTRDLLIISLVRYKFSNARSTVCLYQVWLEDLFNLQHFPHTFDNLVGVYVVFSAPNLKNPVQSSLKKGMLEFVMK</sequence>
<dbReference type="EMBL" id="CAAALY010053225">
    <property type="protein sequence ID" value="VEL21812.1"/>
    <property type="molecule type" value="Genomic_DNA"/>
</dbReference>
<protein>
    <submittedName>
        <fullName evidence="2">Uncharacterized protein</fullName>
    </submittedName>
</protein>
<comment type="caution">
    <text evidence="2">The sequence shown here is derived from an EMBL/GenBank/DDBJ whole genome shotgun (WGS) entry which is preliminary data.</text>
</comment>
<dbReference type="Proteomes" id="UP000784294">
    <property type="component" value="Unassembled WGS sequence"/>
</dbReference>
<evidence type="ECO:0000313" key="2">
    <source>
        <dbReference type="EMBL" id="VEL21812.1"/>
    </source>
</evidence>
<evidence type="ECO:0000313" key="3">
    <source>
        <dbReference type="Proteomes" id="UP000784294"/>
    </source>
</evidence>
<feature type="region of interest" description="Disordered" evidence="1">
    <location>
        <begin position="1"/>
        <end position="35"/>
    </location>
</feature>
<organism evidence="2 3">
    <name type="scientific">Protopolystoma xenopodis</name>
    <dbReference type="NCBI Taxonomy" id="117903"/>
    <lineage>
        <taxon>Eukaryota</taxon>
        <taxon>Metazoa</taxon>
        <taxon>Spiralia</taxon>
        <taxon>Lophotrochozoa</taxon>
        <taxon>Platyhelminthes</taxon>
        <taxon>Monogenea</taxon>
        <taxon>Polyopisthocotylea</taxon>
        <taxon>Polystomatidea</taxon>
        <taxon>Polystomatidae</taxon>
        <taxon>Protopolystoma</taxon>
    </lineage>
</organism>
<proteinExistence type="predicted"/>
<name>A0A3S5CMU4_9PLAT</name>
<evidence type="ECO:0000256" key="1">
    <source>
        <dbReference type="SAM" id="MobiDB-lite"/>
    </source>
</evidence>
<reference evidence="2" key="1">
    <citation type="submission" date="2018-11" db="EMBL/GenBank/DDBJ databases">
        <authorList>
            <consortium name="Pathogen Informatics"/>
        </authorList>
    </citation>
    <scope>NUCLEOTIDE SEQUENCE</scope>
</reference>
<keyword evidence="3" id="KW-1185">Reference proteome</keyword>